<dbReference type="EMBL" id="JAGHQL010000244">
    <property type="protein sequence ID" value="KAH0536024.1"/>
    <property type="molecule type" value="Genomic_DNA"/>
</dbReference>
<name>A0A9P8HV01_9PEZI</name>
<evidence type="ECO:0000313" key="2">
    <source>
        <dbReference type="EMBL" id="KAH0536024.1"/>
    </source>
</evidence>
<dbReference type="OrthoDB" id="5426982at2759"/>
<dbReference type="AlphaFoldDB" id="A0A9P8HV01"/>
<feature type="region of interest" description="Disordered" evidence="1">
    <location>
        <begin position="156"/>
        <end position="176"/>
    </location>
</feature>
<sequence>MGGRDRLILIGRRPGVALPQLNSDSGFHGSASRTFPPIGQSGSPLVADSLIPDPSMLQPLQSPTRAKPRIRNIDPLLLEWVKSLPDEELEKLSSAQNFEWIPLGDGTLQRVEHFTQYPSTAFEFSGSKEEIFAGLCDGYGDIHSEIRDASQCHLESTTADGGLPKPLPASSELNPASSRIPEPLESPLFESALFSPSLTSHGLQPLYRGVNISKVKARNASPLQSVKQQQILFIDQKVVRNSTHRAILPKHEEYPTPIRREHNVKPTRRRFSEDGRKKVRQCDPVLEAYGLTREIDEWASVLKSATGSMMPGGWAEGSLLLEVKGGTNGPTLRFQLSRLQKPLDVDSTTNPGQACLKKFALKRGHKQIPIPEFDSFVDGLARKCTDQIYVYFLSSLIRNTMEYADRTNNELVRLALRYHFYCRLTRGFLHGVCYRGYSGGVGVGVWIRKMFKWDELSPELRTQLLEFVSTQTKDIEKELFTQIECQLGSRGQKAFIPSLLALGVLVDQMDRNIHEGCWLGYSSESLVRPCKAEALLDVPTEILEEALTSKASALGEMIVKFAMIINERVLSYEQARPTRKPPAEDAEFYLYLRDSLRGSRLHSPTTFLWRLLFPDEPKEPTSPSNPHLSLTRSRTEIPLKSILRLQDATKATEEDCGQSDLHSPRHSSLEHYLLQLDPLYDESHVWEGYWGKCERLKALSDGDNFLAGEV</sequence>
<protein>
    <submittedName>
        <fullName evidence="2">Uncharacterized protein</fullName>
    </submittedName>
</protein>
<accession>A0A9P8HV01</accession>
<dbReference type="Proteomes" id="UP000698800">
    <property type="component" value="Unassembled WGS sequence"/>
</dbReference>
<reference evidence="2" key="1">
    <citation type="submission" date="2021-03" db="EMBL/GenBank/DDBJ databases">
        <title>Comparative genomics and phylogenomic investigation of the class Geoglossomycetes provide insights into ecological specialization and systematics.</title>
        <authorList>
            <person name="Melie T."/>
            <person name="Pirro S."/>
            <person name="Miller A.N."/>
            <person name="Quandt A."/>
        </authorList>
    </citation>
    <scope>NUCLEOTIDE SEQUENCE</scope>
    <source>
        <strain evidence="2">GBOQ0MN5Z8</strain>
    </source>
</reference>
<gene>
    <name evidence="2" type="ORF">FGG08_007073</name>
</gene>
<evidence type="ECO:0000256" key="1">
    <source>
        <dbReference type="SAM" id="MobiDB-lite"/>
    </source>
</evidence>
<evidence type="ECO:0000313" key="3">
    <source>
        <dbReference type="Proteomes" id="UP000698800"/>
    </source>
</evidence>
<comment type="caution">
    <text evidence="2">The sequence shown here is derived from an EMBL/GenBank/DDBJ whole genome shotgun (WGS) entry which is preliminary data.</text>
</comment>
<proteinExistence type="predicted"/>
<organism evidence="2 3">
    <name type="scientific">Glutinoglossum americanum</name>
    <dbReference type="NCBI Taxonomy" id="1670608"/>
    <lineage>
        <taxon>Eukaryota</taxon>
        <taxon>Fungi</taxon>
        <taxon>Dikarya</taxon>
        <taxon>Ascomycota</taxon>
        <taxon>Pezizomycotina</taxon>
        <taxon>Geoglossomycetes</taxon>
        <taxon>Geoglossales</taxon>
        <taxon>Geoglossaceae</taxon>
        <taxon>Glutinoglossum</taxon>
    </lineage>
</organism>
<keyword evidence="3" id="KW-1185">Reference proteome</keyword>